<protein>
    <submittedName>
        <fullName evidence="1">Uncharacterized protein</fullName>
    </submittedName>
</protein>
<reference evidence="2" key="1">
    <citation type="submission" date="2018-12" db="EMBL/GenBank/DDBJ databases">
        <title>Tengunoibacter tsumagoiensis gen. nov., sp. nov., Dictyobacter kobayashii sp. nov., D. alpinus sp. nov., and D. joshuensis sp. nov. and description of Dictyobacteraceae fam. nov. within the order Ktedonobacterales isolated from Tengu-no-mugimeshi.</title>
        <authorList>
            <person name="Wang C.M."/>
            <person name="Zheng Y."/>
            <person name="Sakai Y."/>
            <person name="Toyoda A."/>
            <person name="Minakuchi Y."/>
            <person name="Abe K."/>
            <person name="Yokota A."/>
            <person name="Yabe S."/>
        </authorList>
    </citation>
    <scope>NUCLEOTIDE SEQUENCE [LARGE SCALE GENOMIC DNA]</scope>
    <source>
        <strain evidence="2">S-27</strain>
    </source>
</reference>
<dbReference type="AlphaFoldDB" id="A0A401ZRM7"/>
<accession>A0A401ZRM7</accession>
<sequence length="55" mass="6327">MMPSQAIRAIIVQVHHLRDLTIVEKELKQNWAKDTERLLLDVKEAVDTKKADNSS</sequence>
<keyword evidence="2" id="KW-1185">Reference proteome</keyword>
<evidence type="ECO:0000313" key="1">
    <source>
        <dbReference type="EMBL" id="GCE09539.1"/>
    </source>
</evidence>
<gene>
    <name evidence="1" type="ORF">KDAU_68680</name>
</gene>
<proteinExistence type="predicted"/>
<name>A0A401ZRM7_9CHLR</name>
<organism evidence="1 2">
    <name type="scientific">Dictyobacter aurantiacus</name>
    <dbReference type="NCBI Taxonomy" id="1936993"/>
    <lineage>
        <taxon>Bacteria</taxon>
        <taxon>Bacillati</taxon>
        <taxon>Chloroflexota</taxon>
        <taxon>Ktedonobacteria</taxon>
        <taxon>Ktedonobacterales</taxon>
        <taxon>Dictyobacteraceae</taxon>
        <taxon>Dictyobacter</taxon>
    </lineage>
</organism>
<comment type="caution">
    <text evidence="1">The sequence shown here is derived from an EMBL/GenBank/DDBJ whole genome shotgun (WGS) entry which is preliminary data.</text>
</comment>
<evidence type="ECO:0000313" key="2">
    <source>
        <dbReference type="Proteomes" id="UP000287224"/>
    </source>
</evidence>
<dbReference type="Proteomes" id="UP000287224">
    <property type="component" value="Unassembled WGS sequence"/>
</dbReference>
<dbReference type="EMBL" id="BIFQ01000002">
    <property type="protein sequence ID" value="GCE09539.1"/>
    <property type="molecule type" value="Genomic_DNA"/>
</dbReference>